<dbReference type="SMART" id="SM00413">
    <property type="entry name" value="ETS"/>
    <property type="match status" value="1"/>
</dbReference>
<proteinExistence type="evidence at transcript level"/>
<dbReference type="GO" id="GO:0000981">
    <property type="term" value="F:DNA-binding transcription factor activity, RNA polymerase II-specific"/>
    <property type="evidence" value="ECO:0007669"/>
    <property type="project" value="TreeGrafter"/>
</dbReference>
<sequence length="506" mass="55849">MEVEKPIRPEGLLKRYRELEVKREHKEVLADGVTICEKRSNGTISVNDSELLLKKVKQDDGRPNSDIVANAGECTFAALNDYLPSSTVDTETEISHQLGVNYDDELLCVNTAPEEKRPRIERPRAQYASSIRRTSAPACLWTASSLFSEQATTSASFKENLAFVQKLLAKQKMKCSSASTSPDSGLGQEPDSSIVDFPTSNSTTAPTPFTGWPWFTDMRLLNPWLSAALLYPNWTALGATAAVTTPTSLLNFPSTAAATVAASANNGASVQHFNAATTTFPSSLHEALFGSGSTIPTPTTSVPLSSPFSGLCPSSRIFEARRFSEPNPSPHNFNAARRKSRDGQVTYLWEFLLRLLQDKEYCPKYIKWLDHSKGIFKLVDSKAVSRLWGLHKNKPGMNYETMGRALRYYYQRGILQKVDGQRLVYQFVDVPKEVFESRNDEDAQFEVADSSSTPVSDSCSGVSDSIDETLHFDTINTSPTNTTHCTSPQRVVASVKMPESRQVACP</sequence>
<accession>F1KVW9</accession>
<dbReference type="PANTHER" id="PTHR11849">
    <property type="entry name" value="ETS"/>
    <property type="match status" value="1"/>
</dbReference>
<evidence type="ECO:0000256" key="1">
    <source>
        <dbReference type="ARBA" id="ARBA00005562"/>
    </source>
</evidence>
<dbReference type="AlphaFoldDB" id="F1KVW9"/>
<dbReference type="InterPro" id="IPR000418">
    <property type="entry name" value="Ets_dom"/>
</dbReference>
<feature type="domain" description="ETS" evidence="4">
    <location>
        <begin position="346"/>
        <end position="428"/>
    </location>
</feature>
<dbReference type="GO" id="GO:0043565">
    <property type="term" value="F:sequence-specific DNA binding"/>
    <property type="evidence" value="ECO:0007669"/>
    <property type="project" value="InterPro"/>
</dbReference>
<evidence type="ECO:0000256" key="2">
    <source>
        <dbReference type="ARBA" id="ARBA00023125"/>
    </source>
</evidence>
<dbReference type="Pfam" id="PF00178">
    <property type="entry name" value="Ets"/>
    <property type="match status" value="1"/>
</dbReference>
<dbReference type="EMBL" id="JI166760">
    <property type="protein sequence ID" value="ADY42023.1"/>
    <property type="molecule type" value="mRNA"/>
</dbReference>
<dbReference type="PROSITE" id="PS50061">
    <property type="entry name" value="ETS_DOMAIN_3"/>
    <property type="match status" value="1"/>
</dbReference>
<dbReference type="PROSITE" id="PS00345">
    <property type="entry name" value="ETS_DOMAIN_1"/>
    <property type="match status" value="1"/>
</dbReference>
<dbReference type="InterPro" id="IPR036390">
    <property type="entry name" value="WH_DNA-bd_sf"/>
</dbReference>
<name>F1KVW9_ASCSU</name>
<reference evidence="5" key="1">
    <citation type="journal article" date="2011" name="Genome Res.">
        <title>Deep small RNA sequencing from the nematode Ascaris reveals conservation, functional diversification, and novel developmental profiles.</title>
        <authorList>
            <person name="Wang J."/>
            <person name="Czech B."/>
            <person name="Crunk A."/>
            <person name="Wallace A."/>
            <person name="Mitreva M."/>
            <person name="Hannon G.J."/>
            <person name="Davis R.E."/>
        </authorList>
    </citation>
    <scope>NUCLEOTIDE SEQUENCE</scope>
</reference>
<dbReference type="InterPro" id="IPR046328">
    <property type="entry name" value="ETS_fam"/>
</dbReference>
<evidence type="ECO:0000256" key="3">
    <source>
        <dbReference type="RuleBase" id="RU004019"/>
    </source>
</evidence>
<dbReference type="PRINTS" id="PR00454">
    <property type="entry name" value="ETSDOMAIN"/>
</dbReference>
<dbReference type="PROSITE" id="PS00346">
    <property type="entry name" value="ETS_DOMAIN_2"/>
    <property type="match status" value="1"/>
</dbReference>
<dbReference type="FunFam" id="1.10.10.10:FF:000853">
    <property type="entry name" value="ETS-Like transcription Factor homolog"/>
    <property type="match status" value="1"/>
</dbReference>
<evidence type="ECO:0000259" key="4">
    <source>
        <dbReference type="PROSITE" id="PS50061"/>
    </source>
</evidence>
<dbReference type="PANTHER" id="PTHR11849:SF191">
    <property type="entry name" value="ECDYSONE-INDUCED PROTEIN 74EF ISOFORM B"/>
    <property type="match status" value="1"/>
</dbReference>
<keyword evidence="2 3" id="KW-0238">DNA-binding</keyword>
<dbReference type="InterPro" id="IPR036388">
    <property type="entry name" value="WH-like_DNA-bd_sf"/>
</dbReference>
<comment type="subcellular location">
    <subcellularLocation>
        <location evidence="3">Nucleus</location>
    </subcellularLocation>
</comment>
<evidence type="ECO:0000313" key="5">
    <source>
        <dbReference type="EMBL" id="ADY42023.1"/>
    </source>
</evidence>
<comment type="similarity">
    <text evidence="1 3">Belongs to the ETS family.</text>
</comment>
<dbReference type="GO" id="GO:0005634">
    <property type="term" value="C:nucleus"/>
    <property type="evidence" value="ECO:0007669"/>
    <property type="project" value="UniProtKB-SubCell"/>
</dbReference>
<protein>
    <submittedName>
        <fullName evidence="5">Ecdysone-induced protein 74EF isoform B</fullName>
    </submittedName>
</protein>
<organism evidence="5">
    <name type="scientific">Ascaris suum</name>
    <name type="common">Pig roundworm</name>
    <name type="synonym">Ascaris lumbricoides</name>
    <dbReference type="NCBI Taxonomy" id="6253"/>
    <lineage>
        <taxon>Eukaryota</taxon>
        <taxon>Metazoa</taxon>
        <taxon>Ecdysozoa</taxon>
        <taxon>Nematoda</taxon>
        <taxon>Chromadorea</taxon>
        <taxon>Rhabditida</taxon>
        <taxon>Spirurina</taxon>
        <taxon>Ascaridomorpha</taxon>
        <taxon>Ascaridoidea</taxon>
        <taxon>Ascarididae</taxon>
        <taxon>Ascaris</taxon>
    </lineage>
</organism>
<keyword evidence="3" id="KW-0539">Nucleus</keyword>
<dbReference type="GO" id="GO:0030154">
    <property type="term" value="P:cell differentiation"/>
    <property type="evidence" value="ECO:0007669"/>
    <property type="project" value="TreeGrafter"/>
</dbReference>
<dbReference type="SUPFAM" id="SSF46785">
    <property type="entry name" value="Winged helix' DNA-binding domain"/>
    <property type="match status" value="1"/>
</dbReference>
<dbReference type="Gene3D" id="1.10.10.10">
    <property type="entry name" value="Winged helix-like DNA-binding domain superfamily/Winged helix DNA-binding domain"/>
    <property type="match status" value="1"/>
</dbReference>